<dbReference type="InterPro" id="IPR023214">
    <property type="entry name" value="HAD_sf"/>
</dbReference>
<organism evidence="1 2">
    <name type="scientific">Succinivibrio dextrinosolvens</name>
    <dbReference type="NCBI Taxonomy" id="83771"/>
    <lineage>
        <taxon>Bacteria</taxon>
        <taxon>Pseudomonadati</taxon>
        <taxon>Pseudomonadota</taxon>
        <taxon>Gammaproteobacteria</taxon>
        <taxon>Aeromonadales</taxon>
        <taxon>Succinivibrionaceae</taxon>
        <taxon>Succinivibrio</taxon>
    </lineage>
</organism>
<dbReference type="AlphaFoldDB" id="A0A662ZDQ3"/>
<proteinExistence type="predicted"/>
<dbReference type="EMBL" id="FOSF01000062">
    <property type="protein sequence ID" value="SFK37038.1"/>
    <property type="molecule type" value="Genomic_DNA"/>
</dbReference>
<dbReference type="InterPro" id="IPR036412">
    <property type="entry name" value="HAD-like_sf"/>
</dbReference>
<dbReference type="Gene3D" id="3.40.50.1000">
    <property type="entry name" value="HAD superfamily/HAD-like"/>
    <property type="match status" value="1"/>
</dbReference>
<name>A0A662ZDQ3_9GAMM</name>
<dbReference type="Pfam" id="PF12710">
    <property type="entry name" value="HAD"/>
    <property type="match status" value="1"/>
</dbReference>
<evidence type="ECO:0000313" key="1">
    <source>
        <dbReference type="EMBL" id="SFK37038.1"/>
    </source>
</evidence>
<gene>
    <name evidence="1" type="ORF">SAMN04487865_10629</name>
</gene>
<dbReference type="Proteomes" id="UP000243374">
    <property type="component" value="Unassembled WGS sequence"/>
</dbReference>
<reference evidence="1 2" key="1">
    <citation type="submission" date="2016-10" db="EMBL/GenBank/DDBJ databases">
        <authorList>
            <person name="Varghese N."/>
            <person name="Submissions S."/>
        </authorList>
    </citation>
    <scope>NUCLEOTIDE SEQUENCE [LARGE SCALE GENOMIC DNA]</scope>
    <source>
        <strain evidence="1 2">22B</strain>
    </source>
</reference>
<evidence type="ECO:0000313" key="2">
    <source>
        <dbReference type="Proteomes" id="UP000243374"/>
    </source>
</evidence>
<dbReference type="PROSITE" id="PS51257">
    <property type="entry name" value="PROKAR_LIPOPROTEIN"/>
    <property type="match status" value="1"/>
</dbReference>
<accession>A0A662ZDQ3</accession>
<keyword evidence="2" id="KW-1185">Reference proteome</keyword>
<protein>
    <submittedName>
        <fullName evidence="1">Phosphoserine phosphatase</fullName>
    </submittedName>
</protein>
<dbReference type="PANTHER" id="PTHR43344">
    <property type="entry name" value="PHOSPHOSERINE PHOSPHATASE"/>
    <property type="match status" value="1"/>
</dbReference>
<dbReference type="InterPro" id="IPR050582">
    <property type="entry name" value="HAD-like_SerB"/>
</dbReference>
<dbReference type="SUPFAM" id="SSF56784">
    <property type="entry name" value="HAD-like"/>
    <property type="match status" value="1"/>
</dbReference>
<sequence length="349" mass="39508">MFGSFKQITCIVGISLSLALTGCTSTTQTQNPTLTYWTPQSQVAKDFVTYVNEVTDPKSGKFIPKEDRIAVFDMDGTLVGETYPSYFDWVMFTEKVLRDPNYKAPADMKKFAAQLEEGWKNGKLPKDAEKIHAKYSFESFKGMTIEEVKDYAREFMKTDAKGFNNLKRGDAYFRPMISLVKYLEQKDFTIYIVSGTERNIVRVLLENVLDVPSDRIIGSDGVIKASGQGNKDGLDYVYQPDDKLIYTGELITKNVKMNKVPIIAREIGKVPVLSFGNSSGDLSMSQYITNNKKYESRAYILLGDDSQREHGSEAKVEKLKKYCDEHGFYTISMKNDFATVYGDNVTLQK</sequence>
<dbReference type="OrthoDB" id="9799365at2"/>
<dbReference type="RefSeq" id="WP_074841493.1">
    <property type="nucleotide sequence ID" value="NZ_CP047056.1"/>
</dbReference>